<dbReference type="PRINTS" id="PR00755">
    <property type="entry name" value="AFLATOXINBRP"/>
</dbReference>
<dbReference type="STRING" id="1230905.A0A1G4JGA6"/>
<sequence>MNNNNNNNNNSRESKKSRISHVCDACRQKKVKCDKKKPICTRCTKLGLKCVYTPFRKKEAPATIESLQNELEILRAKLARTPLSSSSSESESTYSCASSSPNPNPIVSWNSISSPVKFGGVWKAFYPPFSDFGLFARDPCLRTMLPELFDPPSHFKVETTRSSANVLQEIIEILPPLQQLQEMLVCFESNLYKSYPFFNISDFSKVLEEIISMRSKNSPHRAFVLGMCLVLLRLQNSKALSVDRILSLLERLNLLSSSSENNLACLLYFKLSLSSQNLCLESRDKLSSAIANMALEMGLFASNSFLKESSYRDYLWMGSVILIDSNYFADDLFQNFCEPSFSSMPSLVYRYRIKKSMVMLSNSIMTSKTVEDCEKILEEVSSCIEEVEKLSPRSILNDDSYLLVKALRLDFDMIVLLQPNELVDERDPLPKMVRMASDLLDHLFDYISKFGCDNAISFPLKSVMSCGLSISERLRKDYKGDTCPSSLYELCALFKQKMVSFSSLWPEKTGWIKRAASLSIENLEFSMFVIGMDEGVMGLHQLFENTFNQSLKVGECPDDSQKFDTSDSDISYDRYAPDGHGLLSEERNSLTQSPVMIGDFDIDEFFSSLQQRI</sequence>
<dbReference type="PROSITE" id="PS00463">
    <property type="entry name" value="ZN2_CY6_FUNGAL_1"/>
    <property type="match status" value="1"/>
</dbReference>
<protein>
    <submittedName>
        <fullName evidence="8">LAMI_0D13344g1_1</fullName>
    </submittedName>
</protein>
<feature type="domain" description="Zn(2)-C6 fungal-type" evidence="7">
    <location>
        <begin position="22"/>
        <end position="52"/>
    </location>
</feature>
<dbReference type="Gene3D" id="4.10.240.10">
    <property type="entry name" value="Zn(2)-C6 fungal-type DNA-binding domain"/>
    <property type="match status" value="1"/>
</dbReference>
<accession>A0A1G4JGA6</accession>
<keyword evidence="1" id="KW-0479">Metal-binding</keyword>
<dbReference type="InterPro" id="IPR050675">
    <property type="entry name" value="OAF3"/>
</dbReference>
<dbReference type="GO" id="GO:0005634">
    <property type="term" value="C:nucleus"/>
    <property type="evidence" value="ECO:0007669"/>
    <property type="project" value="TreeGrafter"/>
</dbReference>
<evidence type="ECO:0000259" key="7">
    <source>
        <dbReference type="PROSITE" id="PS50048"/>
    </source>
</evidence>
<dbReference type="EMBL" id="LT598463">
    <property type="protein sequence ID" value="SCU89372.1"/>
    <property type="molecule type" value="Genomic_DNA"/>
</dbReference>
<dbReference type="PROSITE" id="PS50048">
    <property type="entry name" value="ZN2_CY6_FUNGAL_2"/>
    <property type="match status" value="1"/>
</dbReference>
<dbReference type="PANTHER" id="PTHR31069:SF12">
    <property type="entry name" value="TRANSCRIPTION FACTOR DOMAIN-CONTAINING PROTEIN"/>
    <property type="match status" value="1"/>
</dbReference>
<reference evidence="8 9" key="1">
    <citation type="submission" date="2016-03" db="EMBL/GenBank/DDBJ databases">
        <authorList>
            <person name="Devillers H."/>
        </authorList>
    </citation>
    <scope>NUCLEOTIDE SEQUENCE [LARGE SCALE GENOMIC DNA]</scope>
    <source>
        <strain evidence="8">CBS 11717</strain>
    </source>
</reference>
<evidence type="ECO:0000256" key="2">
    <source>
        <dbReference type="ARBA" id="ARBA00022833"/>
    </source>
</evidence>
<dbReference type="GO" id="GO:0000978">
    <property type="term" value="F:RNA polymerase II cis-regulatory region sequence-specific DNA binding"/>
    <property type="evidence" value="ECO:0007669"/>
    <property type="project" value="TreeGrafter"/>
</dbReference>
<proteinExistence type="predicted"/>
<dbReference type="SMART" id="SM00066">
    <property type="entry name" value="GAL4"/>
    <property type="match status" value="1"/>
</dbReference>
<evidence type="ECO:0000256" key="6">
    <source>
        <dbReference type="ARBA" id="ARBA00023242"/>
    </source>
</evidence>
<organism evidence="8 9">
    <name type="scientific">Lachancea mirantina</name>
    <dbReference type="NCBI Taxonomy" id="1230905"/>
    <lineage>
        <taxon>Eukaryota</taxon>
        <taxon>Fungi</taxon>
        <taxon>Dikarya</taxon>
        <taxon>Ascomycota</taxon>
        <taxon>Saccharomycotina</taxon>
        <taxon>Saccharomycetes</taxon>
        <taxon>Saccharomycetales</taxon>
        <taxon>Saccharomycetaceae</taxon>
        <taxon>Lachancea</taxon>
    </lineage>
</organism>
<keyword evidence="4" id="KW-0238">DNA-binding</keyword>
<dbReference type="GO" id="GO:0000981">
    <property type="term" value="F:DNA-binding transcription factor activity, RNA polymerase II-specific"/>
    <property type="evidence" value="ECO:0007669"/>
    <property type="project" value="InterPro"/>
</dbReference>
<dbReference type="InterPro" id="IPR036864">
    <property type="entry name" value="Zn2-C6_fun-type_DNA-bd_sf"/>
</dbReference>
<evidence type="ECO:0000313" key="8">
    <source>
        <dbReference type="EMBL" id="SCU89372.1"/>
    </source>
</evidence>
<keyword evidence="5" id="KW-0804">Transcription</keyword>
<dbReference type="OrthoDB" id="5069333at2759"/>
<evidence type="ECO:0000256" key="3">
    <source>
        <dbReference type="ARBA" id="ARBA00023015"/>
    </source>
</evidence>
<dbReference type="AlphaFoldDB" id="A0A1G4JGA6"/>
<dbReference type="PANTHER" id="PTHR31069">
    <property type="entry name" value="OLEATE-ACTIVATED TRANSCRIPTION FACTOR 1-RELATED"/>
    <property type="match status" value="1"/>
</dbReference>
<evidence type="ECO:0000256" key="4">
    <source>
        <dbReference type="ARBA" id="ARBA00023125"/>
    </source>
</evidence>
<dbReference type="Pfam" id="PF00172">
    <property type="entry name" value="Zn_clus"/>
    <property type="match status" value="1"/>
</dbReference>
<keyword evidence="3" id="KW-0805">Transcription regulation</keyword>
<dbReference type="SUPFAM" id="SSF57701">
    <property type="entry name" value="Zn2/Cys6 DNA-binding domain"/>
    <property type="match status" value="1"/>
</dbReference>
<dbReference type="InterPro" id="IPR001138">
    <property type="entry name" value="Zn2Cys6_DnaBD"/>
</dbReference>
<keyword evidence="2" id="KW-0862">Zinc</keyword>
<dbReference type="Proteomes" id="UP000191024">
    <property type="component" value="Chromosome D"/>
</dbReference>
<dbReference type="CDD" id="cd00067">
    <property type="entry name" value="GAL4"/>
    <property type="match status" value="1"/>
</dbReference>
<evidence type="ECO:0000256" key="1">
    <source>
        <dbReference type="ARBA" id="ARBA00022723"/>
    </source>
</evidence>
<dbReference type="GO" id="GO:0008270">
    <property type="term" value="F:zinc ion binding"/>
    <property type="evidence" value="ECO:0007669"/>
    <property type="project" value="InterPro"/>
</dbReference>
<name>A0A1G4JGA6_9SACH</name>
<keyword evidence="9" id="KW-1185">Reference proteome</keyword>
<keyword evidence="6" id="KW-0539">Nucleus</keyword>
<gene>
    <name evidence="8" type="ORF">LAMI_0D13344G</name>
</gene>
<dbReference type="GO" id="GO:0045944">
    <property type="term" value="P:positive regulation of transcription by RNA polymerase II"/>
    <property type="evidence" value="ECO:0007669"/>
    <property type="project" value="TreeGrafter"/>
</dbReference>
<evidence type="ECO:0000256" key="5">
    <source>
        <dbReference type="ARBA" id="ARBA00023163"/>
    </source>
</evidence>
<evidence type="ECO:0000313" key="9">
    <source>
        <dbReference type="Proteomes" id="UP000191024"/>
    </source>
</evidence>